<protein>
    <submittedName>
        <fullName evidence="1">Uncharacterized protein</fullName>
    </submittedName>
</protein>
<evidence type="ECO:0000313" key="2">
    <source>
        <dbReference type="Proteomes" id="UP000054928"/>
    </source>
</evidence>
<dbReference type="EMBL" id="CCYD01003101">
    <property type="protein sequence ID" value="CEG50075.1"/>
    <property type="molecule type" value="Genomic_DNA"/>
</dbReference>
<name>A0A0N7L8J8_PLAHL</name>
<accession>A0A0N7L8J8</accession>
<dbReference type="Proteomes" id="UP000054928">
    <property type="component" value="Unassembled WGS sequence"/>
</dbReference>
<evidence type="ECO:0000313" key="1">
    <source>
        <dbReference type="EMBL" id="CEG50075.1"/>
    </source>
</evidence>
<reference evidence="2" key="1">
    <citation type="submission" date="2014-09" db="EMBL/GenBank/DDBJ databases">
        <authorList>
            <person name="Sharma Rahul"/>
            <person name="Thines Marco"/>
        </authorList>
    </citation>
    <scope>NUCLEOTIDE SEQUENCE [LARGE SCALE GENOMIC DNA]</scope>
</reference>
<dbReference type="AlphaFoldDB" id="A0A0N7L8J8"/>
<dbReference type="RefSeq" id="XP_036263512.1">
    <property type="nucleotide sequence ID" value="XM_036407274.1"/>
</dbReference>
<dbReference type="GeneID" id="59052991"/>
<sequence length="72" mass="8581">MCPFPLLKCVLLHFAPIGDLLASYRLLITIRLHLHNDHLEINLSQPDLYLFCDHEIYTFCFHRCKYFCIKSL</sequence>
<proteinExistence type="predicted"/>
<keyword evidence="2" id="KW-1185">Reference proteome</keyword>
<organism evidence="1 2">
    <name type="scientific">Plasmopara halstedii</name>
    <name type="common">Downy mildew of sunflower</name>
    <dbReference type="NCBI Taxonomy" id="4781"/>
    <lineage>
        <taxon>Eukaryota</taxon>
        <taxon>Sar</taxon>
        <taxon>Stramenopiles</taxon>
        <taxon>Oomycota</taxon>
        <taxon>Peronosporomycetes</taxon>
        <taxon>Peronosporales</taxon>
        <taxon>Peronosporaceae</taxon>
        <taxon>Plasmopara</taxon>
    </lineage>
</organism>